<protein>
    <recommendedName>
        <fullName evidence="4">Secreted protein</fullName>
    </recommendedName>
</protein>
<dbReference type="Proteomes" id="UP001497516">
    <property type="component" value="Chromosome 10"/>
</dbReference>
<sequence length="106" mass="12311">MENPRSISMLLVFHACHMCSRHVVTLLAPCHLPHVTTTGEEFKPSYYRSKSQQERSRRIPTRRSRGHAREQQQQRYTVEGLIHDSLECDKGLRFASSDHAQKLRPA</sequence>
<accession>A0AAV2CTE4</accession>
<organism evidence="2 3">
    <name type="scientific">Linum trigynum</name>
    <dbReference type="NCBI Taxonomy" id="586398"/>
    <lineage>
        <taxon>Eukaryota</taxon>
        <taxon>Viridiplantae</taxon>
        <taxon>Streptophyta</taxon>
        <taxon>Embryophyta</taxon>
        <taxon>Tracheophyta</taxon>
        <taxon>Spermatophyta</taxon>
        <taxon>Magnoliopsida</taxon>
        <taxon>eudicotyledons</taxon>
        <taxon>Gunneridae</taxon>
        <taxon>Pentapetalae</taxon>
        <taxon>rosids</taxon>
        <taxon>fabids</taxon>
        <taxon>Malpighiales</taxon>
        <taxon>Linaceae</taxon>
        <taxon>Linum</taxon>
    </lineage>
</organism>
<evidence type="ECO:0000313" key="3">
    <source>
        <dbReference type="Proteomes" id="UP001497516"/>
    </source>
</evidence>
<evidence type="ECO:0000256" key="1">
    <source>
        <dbReference type="SAM" id="MobiDB-lite"/>
    </source>
</evidence>
<evidence type="ECO:0008006" key="4">
    <source>
        <dbReference type="Google" id="ProtNLM"/>
    </source>
</evidence>
<dbReference type="AlphaFoldDB" id="A0AAV2CTE4"/>
<name>A0AAV2CTE4_9ROSI</name>
<feature type="region of interest" description="Disordered" evidence="1">
    <location>
        <begin position="36"/>
        <end position="76"/>
    </location>
</feature>
<evidence type="ECO:0000313" key="2">
    <source>
        <dbReference type="EMBL" id="CAL1359539.1"/>
    </source>
</evidence>
<keyword evidence="3" id="KW-1185">Reference proteome</keyword>
<dbReference type="EMBL" id="OZ034814">
    <property type="protein sequence ID" value="CAL1359539.1"/>
    <property type="molecule type" value="Genomic_DNA"/>
</dbReference>
<gene>
    <name evidence="2" type="ORF">LTRI10_LOCUS7017</name>
</gene>
<proteinExistence type="predicted"/>
<reference evidence="2 3" key="1">
    <citation type="submission" date="2024-04" db="EMBL/GenBank/DDBJ databases">
        <authorList>
            <person name="Fracassetti M."/>
        </authorList>
    </citation>
    <scope>NUCLEOTIDE SEQUENCE [LARGE SCALE GENOMIC DNA]</scope>
</reference>